<dbReference type="Proteomes" id="UP001197247">
    <property type="component" value="Unassembled WGS sequence"/>
</dbReference>
<dbReference type="InterPro" id="IPR052196">
    <property type="entry name" value="Bact_Kbp"/>
</dbReference>
<sequence>MSLAPQLLNIGARSRGAALLATALLLVGGLAAQLSRLTVGAWHELRSPGPASPDQAFGLIAGGAATGVTVWLLIAMTVSVIAALSTRTRLATPVSRTARRIAPAAVRNAVAALLGVALIATPTVAQAATFRPADFAAAAVPHPATNPGRTSHQAAAHVGTPDDKPGKVLVLRDFSPGWTPERPRPAATAAAVAESQAAIGVATGTPRRVTADRDPGLHVVVHRGDTLWSITARHLGPKATDTEIAQEWPRWFSVNRHLIGADPHRLLPGERLRVPQAAGEARTLAAQRSSSDAFRKGIER</sequence>
<dbReference type="PANTHER" id="PTHR34700">
    <property type="entry name" value="POTASSIUM BINDING PROTEIN KBP"/>
    <property type="match status" value="1"/>
</dbReference>
<dbReference type="InterPro" id="IPR036779">
    <property type="entry name" value="LysM_dom_sf"/>
</dbReference>
<keyword evidence="2" id="KW-0812">Transmembrane</keyword>
<feature type="region of interest" description="Disordered" evidence="1">
    <location>
        <begin position="278"/>
        <end position="300"/>
    </location>
</feature>
<proteinExistence type="predicted"/>
<dbReference type="EMBL" id="JAHBAY010000023">
    <property type="protein sequence ID" value="MBT0774126.1"/>
    <property type="molecule type" value="Genomic_DNA"/>
</dbReference>
<dbReference type="CDD" id="cd00118">
    <property type="entry name" value="LysM"/>
    <property type="match status" value="1"/>
</dbReference>
<reference evidence="3 4" key="1">
    <citation type="submission" date="2021-05" db="EMBL/GenBank/DDBJ databases">
        <title>Kineosporia and Streptomyces sp. nov. two new marine actinobacteria isolated from Coral.</title>
        <authorList>
            <person name="Buangrab K."/>
            <person name="Sutthacheep M."/>
            <person name="Yeemin T."/>
            <person name="Harunari E."/>
            <person name="Igarashi Y."/>
            <person name="Kanchanasin P."/>
            <person name="Tanasupawat S."/>
            <person name="Phongsopitanun W."/>
        </authorList>
    </citation>
    <scope>NUCLEOTIDE SEQUENCE [LARGE SCALE GENOMIC DNA]</scope>
    <source>
        <strain evidence="3 4">J2-2</strain>
    </source>
</reference>
<evidence type="ECO:0000256" key="2">
    <source>
        <dbReference type="SAM" id="Phobius"/>
    </source>
</evidence>
<dbReference type="PANTHER" id="PTHR34700:SF4">
    <property type="entry name" value="PHAGE-LIKE ELEMENT PBSX PROTEIN XKDP"/>
    <property type="match status" value="1"/>
</dbReference>
<feature type="transmembrane region" description="Helical" evidence="2">
    <location>
        <begin position="105"/>
        <end position="125"/>
    </location>
</feature>
<protein>
    <recommendedName>
        <fullName evidence="5">LysM domain-containing protein</fullName>
    </recommendedName>
</protein>
<keyword evidence="4" id="KW-1185">Reference proteome</keyword>
<accession>A0ABS5TTK4</accession>
<feature type="transmembrane region" description="Helical" evidence="2">
    <location>
        <begin position="55"/>
        <end position="84"/>
    </location>
</feature>
<gene>
    <name evidence="3" type="ORF">KIH74_34595</name>
</gene>
<keyword evidence="2" id="KW-0472">Membrane</keyword>
<dbReference type="RefSeq" id="WP_214160661.1">
    <property type="nucleotide sequence ID" value="NZ_JAHBAY010000023.1"/>
</dbReference>
<dbReference type="Gene3D" id="3.10.350.10">
    <property type="entry name" value="LysM domain"/>
    <property type="match status" value="1"/>
</dbReference>
<keyword evidence="2" id="KW-1133">Transmembrane helix</keyword>
<name>A0ABS5TTK4_9ACTN</name>
<evidence type="ECO:0008006" key="5">
    <source>
        <dbReference type="Google" id="ProtNLM"/>
    </source>
</evidence>
<organism evidence="3 4">
    <name type="scientific">Kineosporia corallincola</name>
    <dbReference type="NCBI Taxonomy" id="2835133"/>
    <lineage>
        <taxon>Bacteria</taxon>
        <taxon>Bacillati</taxon>
        <taxon>Actinomycetota</taxon>
        <taxon>Actinomycetes</taxon>
        <taxon>Kineosporiales</taxon>
        <taxon>Kineosporiaceae</taxon>
        <taxon>Kineosporia</taxon>
    </lineage>
</organism>
<evidence type="ECO:0000313" key="3">
    <source>
        <dbReference type="EMBL" id="MBT0774126.1"/>
    </source>
</evidence>
<evidence type="ECO:0000313" key="4">
    <source>
        <dbReference type="Proteomes" id="UP001197247"/>
    </source>
</evidence>
<dbReference type="InterPro" id="IPR018392">
    <property type="entry name" value="LysM"/>
</dbReference>
<evidence type="ECO:0000256" key="1">
    <source>
        <dbReference type="SAM" id="MobiDB-lite"/>
    </source>
</evidence>
<comment type="caution">
    <text evidence="3">The sequence shown here is derived from an EMBL/GenBank/DDBJ whole genome shotgun (WGS) entry which is preliminary data.</text>
</comment>